<dbReference type="GO" id="GO:0006812">
    <property type="term" value="P:monoatomic cation transport"/>
    <property type="evidence" value="ECO:0007669"/>
    <property type="project" value="InterPro"/>
</dbReference>
<dbReference type="EMBL" id="VCEB01000013">
    <property type="protein sequence ID" value="KAB0371008.1"/>
    <property type="molecule type" value="Genomic_DNA"/>
</dbReference>
<sequence>MHFSIKMRKPLTALGMVTSVGAWGSVDGMICSPVFQFFPYILLLVAILLYLLSLFWDFAAAPHVCSGLKFVMEELNKVYNHAVKAAKSIHDLDSRDSACPVPEVNENMGQTQNIITDKCIYLSPSLLPPPTPPPAS</sequence>
<reference evidence="2 3" key="1">
    <citation type="submission" date="2019-06" db="EMBL/GenBank/DDBJ databases">
        <title>Discovery of a novel chromosome fission-fusion reversal in muntjac.</title>
        <authorList>
            <person name="Mudd A.B."/>
            <person name="Bredeson J.V."/>
            <person name="Baum R."/>
            <person name="Hockemeyer D."/>
            <person name="Rokhsar D.S."/>
        </authorList>
    </citation>
    <scope>NUCLEOTIDE SEQUENCE [LARGE SCALE GENOMIC DNA]</scope>
    <source>
        <strain evidence="2">UCam_UCB_Mr</strain>
        <tissue evidence="2">Fibroblast cell line</tissue>
    </source>
</reference>
<dbReference type="GO" id="GO:0032732">
    <property type="term" value="P:positive regulation of interleukin-1 production"/>
    <property type="evidence" value="ECO:0007669"/>
    <property type="project" value="InterPro"/>
</dbReference>
<proteinExistence type="predicted"/>
<dbReference type="GO" id="GO:0022829">
    <property type="term" value="F:wide pore channel activity"/>
    <property type="evidence" value="ECO:0007669"/>
    <property type="project" value="TreeGrafter"/>
</dbReference>
<dbReference type="PANTHER" id="PTHR15759:SF5">
    <property type="entry name" value="PANNEXIN-1"/>
    <property type="match status" value="1"/>
</dbReference>
<feature type="transmembrane region" description="Helical" evidence="1">
    <location>
        <begin position="38"/>
        <end position="59"/>
    </location>
</feature>
<gene>
    <name evidence="2" type="ORF">FD755_017417</name>
</gene>
<comment type="caution">
    <text evidence="2">The sequence shown here is derived from an EMBL/GenBank/DDBJ whole genome shotgun (WGS) entry which is preliminary data.</text>
</comment>
<name>A0A5N3XEZ8_MUNRE</name>
<evidence type="ECO:0000256" key="1">
    <source>
        <dbReference type="SAM" id="Phobius"/>
    </source>
</evidence>
<keyword evidence="1" id="KW-0472">Membrane</keyword>
<dbReference type="InterPro" id="IPR039099">
    <property type="entry name" value="Pannexin"/>
</dbReference>
<keyword evidence="3" id="KW-1185">Reference proteome</keyword>
<accession>A0A5N3XEZ8</accession>
<keyword evidence="1" id="KW-0812">Transmembrane</keyword>
<dbReference type="GO" id="GO:0007267">
    <property type="term" value="P:cell-cell signaling"/>
    <property type="evidence" value="ECO:0007669"/>
    <property type="project" value="TreeGrafter"/>
</dbReference>
<dbReference type="Proteomes" id="UP000326062">
    <property type="component" value="Chromosome 10"/>
</dbReference>
<organism evidence="2 3">
    <name type="scientific">Muntiacus reevesi</name>
    <name type="common">Reeves' muntjac</name>
    <name type="synonym">Cervus reevesi</name>
    <dbReference type="NCBI Taxonomy" id="9886"/>
    <lineage>
        <taxon>Eukaryota</taxon>
        <taxon>Metazoa</taxon>
        <taxon>Chordata</taxon>
        <taxon>Craniata</taxon>
        <taxon>Vertebrata</taxon>
        <taxon>Euteleostomi</taxon>
        <taxon>Mammalia</taxon>
        <taxon>Eutheria</taxon>
        <taxon>Laurasiatheria</taxon>
        <taxon>Artiodactyla</taxon>
        <taxon>Ruminantia</taxon>
        <taxon>Pecora</taxon>
        <taxon>Cervidae</taxon>
        <taxon>Muntiacinae</taxon>
        <taxon>Muntiacus</taxon>
    </lineage>
</organism>
<evidence type="ECO:0000313" key="2">
    <source>
        <dbReference type="EMBL" id="KAB0371008.1"/>
    </source>
</evidence>
<dbReference type="AlphaFoldDB" id="A0A5N3XEZ8"/>
<dbReference type="GO" id="GO:0005886">
    <property type="term" value="C:plasma membrane"/>
    <property type="evidence" value="ECO:0007669"/>
    <property type="project" value="TreeGrafter"/>
</dbReference>
<evidence type="ECO:0000313" key="3">
    <source>
        <dbReference type="Proteomes" id="UP000326062"/>
    </source>
</evidence>
<dbReference type="PANTHER" id="PTHR15759">
    <property type="entry name" value="PANNEXIN"/>
    <property type="match status" value="1"/>
</dbReference>
<keyword evidence="1" id="KW-1133">Transmembrane helix</keyword>
<protein>
    <submittedName>
        <fullName evidence="2">Uncharacterized protein</fullName>
    </submittedName>
</protein>